<proteinExistence type="predicted"/>
<evidence type="ECO:0000313" key="3">
    <source>
        <dbReference type="Proteomes" id="UP000440578"/>
    </source>
</evidence>
<gene>
    <name evidence="2" type="ORF">FJT64_026747</name>
</gene>
<organism evidence="2 3">
    <name type="scientific">Amphibalanus amphitrite</name>
    <name type="common">Striped barnacle</name>
    <name type="synonym">Balanus amphitrite</name>
    <dbReference type="NCBI Taxonomy" id="1232801"/>
    <lineage>
        <taxon>Eukaryota</taxon>
        <taxon>Metazoa</taxon>
        <taxon>Ecdysozoa</taxon>
        <taxon>Arthropoda</taxon>
        <taxon>Crustacea</taxon>
        <taxon>Multicrustacea</taxon>
        <taxon>Cirripedia</taxon>
        <taxon>Thoracica</taxon>
        <taxon>Thoracicalcarea</taxon>
        <taxon>Balanomorpha</taxon>
        <taxon>Balanoidea</taxon>
        <taxon>Balanidae</taxon>
        <taxon>Amphibalaninae</taxon>
        <taxon>Amphibalanus</taxon>
    </lineage>
</organism>
<feature type="compositionally biased region" description="Basic and acidic residues" evidence="1">
    <location>
        <begin position="255"/>
        <end position="264"/>
    </location>
</feature>
<sequence length="277" mass="31498">MQLRWSPQKAIYSMPPGQKDVQRRENDYQRLIQEIAPLLEKTDRSVLQAVAQEFTACTLSGRLSVKEMLEQLERTAVLSPNAVKVLQTVCEIVDCREGNQLVSEYLKKYPPYSGRRTHSHSAPAALYPAGGSRSGGAPAVMRGVTPAGARRARLVDFLSSRLGPRFVELGEQMERVSRAELADISSDTSADMVSQARRLLGLFLSRHQSCDGDAEILLVRRLRRIRFNRLADELEIWSADQDRWEDPRDWSEDKRRWRSSESHQHRSPVRIPRAACC</sequence>
<dbReference type="EMBL" id="VIIS01001228">
    <property type="protein sequence ID" value="KAF0300826.1"/>
    <property type="molecule type" value="Genomic_DNA"/>
</dbReference>
<name>A0A6A4W0T3_AMPAM</name>
<dbReference type="Proteomes" id="UP000440578">
    <property type="component" value="Unassembled WGS sequence"/>
</dbReference>
<dbReference type="Gene3D" id="1.10.533.10">
    <property type="entry name" value="Death Domain, Fas"/>
    <property type="match status" value="1"/>
</dbReference>
<evidence type="ECO:0000313" key="2">
    <source>
        <dbReference type="EMBL" id="KAF0300826.1"/>
    </source>
</evidence>
<comment type="caution">
    <text evidence="2">The sequence shown here is derived from an EMBL/GenBank/DDBJ whole genome shotgun (WGS) entry which is preliminary data.</text>
</comment>
<evidence type="ECO:0000256" key="1">
    <source>
        <dbReference type="SAM" id="MobiDB-lite"/>
    </source>
</evidence>
<keyword evidence="3" id="KW-1185">Reference proteome</keyword>
<accession>A0A6A4W0T3</accession>
<dbReference type="InterPro" id="IPR011029">
    <property type="entry name" value="DEATH-like_dom_sf"/>
</dbReference>
<dbReference type="AlphaFoldDB" id="A0A6A4W0T3"/>
<protein>
    <submittedName>
        <fullName evidence="2">Uncharacterized protein</fullName>
    </submittedName>
</protein>
<feature type="region of interest" description="Disordered" evidence="1">
    <location>
        <begin position="255"/>
        <end position="277"/>
    </location>
</feature>
<reference evidence="2 3" key="1">
    <citation type="submission" date="2019-07" db="EMBL/GenBank/DDBJ databases">
        <title>Draft genome assembly of a fouling barnacle, Amphibalanus amphitrite (Darwin, 1854): The first reference genome for Thecostraca.</title>
        <authorList>
            <person name="Kim W."/>
        </authorList>
    </citation>
    <scope>NUCLEOTIDE SEQUENCE [LARGE SCALE GENOMIC DNA]</scope>
    <source>
        <strain evidence="2">SNU_AA5</strain>
        <tissue evidence="2">Soma without cirri and trophi</tissue>
    </source>
</reference>